<protein>
    <recommendedName>
        <fullName evidence="8">Protein SERAC1</fullName>
    </recommendedName>
</protein>
<dbReference type="GO" id="GO:0005739">
    <property type="term" value="C:mitochondrion"/>
    <property type="evidence" value="ECO:0007669"/>
    <property type="project" value="UniProtKB-SubCell"/>
</dbReference>
<evidence type="ECO:0000256" key="2">
    <source>
        <dbReference type="ARBA" id="ARBA00004240"/>
    </source>
</evidence>
<dbReference type="PANTHER" id="PTHR48182:SF2">
    <property type="entry name" value="PROTEIN SERAC1"/>
    <property type="match status" value="1"/>
</dbReference>
<evidence type="ECO:0008006" key="8">
    <source>
        <dbReference type="Google" id="ProtNLM"/>
    </source>
</evidence>
<comment type="subcellular location">
    <subcellularLocation>
        <location evidence="2">Endoplasmic reticulum</location>
    </subcellularLocation>
    <subcellularLocation>
        <location evidence="3">Membrane</location>
    </subcellularLocation>
    <subcellularLocation>
        <location evidence="1">Mitochondrion</location>
    </subcellularLocation>
</comment>
<dbReference type="GO" id="GO:0005783">
    <property type="term" value="C:endoplasmic reticulum"/>
    <property type="evidence" value="ECO:0007669"/>
    <property type="project" value="UniProtKB-SubCell"/>
</dbReference>
<dbReference type="GO" id="GO:0016020">
    <property type="term" value="C:membrane"/>
    <property type="evidence" value="ECO:0007669"/>
    <property type="project" value="UniProtKB-SubCell"/>
</dbReference>
<keyword evidence="5" id="KW-0496">Mitochondrion</keyword>
<keyword evidence="4" id="KW-0256">Endoplasmic reticulum</keyword>
<evidence type="ECO:0000313" key="7">
    <source>
        <dbReference type="EMBL" id="KZN92400.1"/>
    </source>
</evidence>
<dbReference type="InterPro" id="IPR052374">
    <property type="entry name" value="SERAC1"/>
</dbReference>
<keyword evidence="6" id="KW-0472">Membrane</keyword>
<evidence type="ECO:0000256" key="6">
    <source>
        <dbReference type="ARBA" id="ARBA00023136"/>
    </source>
</evidence>
<evidence type="ECO:0000256" key="4">
    <source>
        <dbReference type="ARBA" id="ARBA00022824"/>
    </source>
</evidence>
<evidence type="ECO:0000256" key="5">
    <source>
        <dbReference type="ARBA" id="ARBA00023128"/>
    </source>
</evidence>
<evidence type="ECO:0000256" key="1">
    <source>
        <dbReference type="ARBA" id="ARBA00004173"/>
    </source>
</evidence>
<dbReference type="PANTHER" id="PTHR48182">
    <property type="entry name" value="PROTEIN SERAC1"/>
    <property type="match status" value="1"/>
</dbReference>
<proteinExistence type="predicted"/>
<reference evidence="7" key="1">
    <citation type="journal article" date="2014" name="Genome Announc.">
        <title>Complete sequencing and chromosome-scale genome assembly of the industrial progenitor strain P2niaD18 from the penicillin producer Penicillium chrysogenum.</title>
        <authorList>
            <person name="Specht T."/>
            <person name="Dahlmann T.A."/>
            <person name="Zadra I."/>
            <person name="Kurnsteiner H."/>
            <person name="Kuck U."/>
        </authorList>
    </citation>
    <scope>NUCLEOTIDE SEQUENCE [LARGE SCALE GENOMIC DNA]</scope>
    <source>
        <strain evidence="7">P2niaD18</strain>
    </source>
</reference>
<dbReference type="EMBL" id="CM002798">
    <property type="protein sequence ID" value="KZN92400.1"/>
    <property type="molecule type" value="Genomic_DNA"/>
</dbReference>
<sequence>MSLRQIYPPFGENPSGQATIDIIAVHGLDFIDMSGRCSVSSWREPLDESGEFWPVAFIRAHGLRARLLLYEFDSVMTFGAAPESVSREADGLLHQISTIRPTDHPDAPIIFLSHGLGGILVKQALVNASQGDRYCGINNAT</sequence>
<evidence type="ECO:0000256" key="3">
    <source>
        <dbReference type="ARBA" id="ARBA00004370"/>
    </source>
</evidence>
<name>A0A167X4C7_PENCH</name>
<accession>A0A167X4C7</accession>
<dbReference type="AlphaFoldDB" id="A0A167X4C7"/>
<organism evidence="7">
    <name type="scientific">Penicillium chrysogenum</name>
    <name type="common">Penicillium notatum</name>
    <dbReference type="NCBI Taxonomy" id="5076"/>
    <lineage>
        <taxon>Eukaryota</taxon>
        <taxon>Fungi</taxon>
        <taxon>Dikarya</taxon>
        <taxon>Ascomycota</taxon>
        <taxon>Pezizomycotina</taxon>
        <taxon>Eurotiomycetes</taxon>
        <taxon>Eurotiomycetidae</taxon>
        <taxon>Eurotiales</taxon>
        <taxon>Aspergillaceae</taxon>
        <taxon>Penicillium</taxon>
        <taxon>Penicillium chrysogenum species complex</taxon>
    </lineage>
</organism>
<dbReference type="Proteomes" id="UP000076449">
    <property type="component" value="Chromosome I"/>
</dbReference>
<gene>
    <name evidence="7" type="ORF">EN45_025540</name>
</gene>